<gene>
    <name evidence="1" type="ORF">D7I46_09560</name>
</gene>
<name>A0A387BH50_9LACT</name>
<evidence type="ECO:0000313" key="1">
    <source>
        <dbReference type="EMBL" id="AYG01968.1"/>
    </source>
</evidence>
<dbReference type="EMBL" id="CP032627">
    <property type="protein sequence ID" value="AYG01968.1"/>
    <property type="molecule type" value="Genomic_DNA"/>
</dbReference>
<sequence>MLSKQRCNELAQKIERGEVLTDKEYQEVFISLDERLGYNADGTSRIIEVFVNRWIAEIFGYH</sequence>
<dbReference type="Proteomes" id="UP000269374">
    <property type="component" value="Chromosome"/>
</dbReference>
<dbReference type="AlphaFoldDB" id="A0A387BH50"/>
<organism evidence="1 2">
    <name type="scientific">Lactococcus allomyrinae</name>
    <dbReference type="NCBI Taxonomy" id="2419773"/>
    <lineage>
        <taxon>Bacteria</taxon>
        <taxon>Bacillati</taxon>
        <taxon>Bacillota</taxon>
        <taxon>Bacilli</taxon>
        <taxon>Lactobacillales</taxon>
        <taxon>Streptococcaceae</taxon>
        <taxon>Lactococcus</taxon>
    </lineage>
</organism>
<reference evidence="1 2" key="1">
    <citation type="submission" date="2018-09" db="EMBL/GenBank/DDBJ databases">
        <title>Genome sequencing of strain 1JSPR-7.</title>
        <authorList>
            <person name="Heo J."/>
            <person name="Kim S.-J."/>
            <person name="Kwon S.-W."/>
        </authorList>
    </citation>
    <scope>NUCLEOTIDE SEQUENCE [LARGE SCALE GENOMIC DNA]</scope>
    <source>
        <strain evidence="1 2">1JSPR-7</strain>
    </source>
</reference>
<keyword evidence="2" id="KW-1185">Reference proteome</keyword>
<dbReference type="KEGG" id="lact:D7I46_09560"/>
<proteinExistence type="predicted"/>
<evidence type="ECO:0000313" key="2">
    <source>
        <dbReference type="Proteomes" id="UP000269374"/>
    </source>
</evidence>
<accession>A0A387BH50</accession>
<protein>
    <submittedName>
        <fullName evidence="1">Uncharacterized protein</fullName>
    </submittedName>
</protein>